<evidence type="ECO:0000256" key="1">
    <source>
        <dbReference type="PROSITE-ProRule" id="PRU00094"/>
    </source>
</evidence>
<evidence type="ECO:0000313" key="4">
    <source>
        <dbReference type="EMBL" id="KZT66108.1"/>
    </source>
</evidence>
<dbReference type="PROSITE" id="PS50114">
    <property type="entry name" value="GATA_ZN_FINGER_2"/>
    <property type="match status" value="1"/>
</dbReference>
<dbReference type="GO" id="GO:0008270">
    <property type="term" value="F:zinc ion binding"/>
    <property type="evidence" value="ECO:0007669"/>
    <property type="project" value="UniProtKB-KW"/>
</dbReference>
<feature type="compositionally biased region" description="Basic and acidic residues" evidence="2">
    <location>
        <begin position="1"/>
        <end position="20"/>
    </location>
</feature>
<sequence>MPHRVDAERHPAHHPDDGHYQRMHSQPTPPPIATLHHSPAMSTSSLASSSISPSPPLPQSASGAQYYPPPPGSAGGLPSQNGYTYAPQGAPSARYAPQDAASAYAHGGTGLMRTVRPSYGAHAQPAYPGQPNYIIYTNDAATKLSDRVRRKCYNCHTTDTSTWRRSSLTPGKVLCNKCGLFERTHSRPRPDQFPHKRGPLVTASFKSSARSPPPGASRLPPMGAAAAAVAAHHHAHHGAVQGFPPHHANHASIAPLMSQREGQYYPQEQEQQQAQVQAQGNASTLPEIRSLLNTPAGGSPASAHDAVDGAQQQQQQQQVDASDVGGSPRERREVYRAQA</sequence>
<keyword evidence="1" id="KW-0862">Zinc</keyword>
<keyword evidence="1" id="KW-0479">Metal-binding</keyword>
<dbReference type="SMART" id="SM00401">
    <property type="entry name" value="ZnF_GATA"/>
    <property type="match status" value="1"/>
</dbReference>
<evidence type="ECO:0000259" key="3">
    <source>
        <dbReference type="PROSITE" id="PS50114"/>
    </source>
</evidence>
<feature type="domain" description="GATA-type" evidence="3">
    <location>
        <begin position="146"/>
        <end position="204"/>
    </location>
</feature>
<feature type="region of interest" description="Disordered" evidence="2">
    <location>
        <begin position="1"/>
        <end position="94"/>
    </location>
</feature>
<name>A0A165MTR7_9APHY</name>
<organism evidence="4 5">
    <name type="scientific">Daedalea quercina L-15889</name>
    <dbReference type="NCBI Taxonomy" id="1314783"/>
    <lineage>
        <taxon>Eukaryota</taxon>
        <taxon>Fungi</taxon>
        <taxon>Dikarya</taxon>
        <taxon>Basidiomycota</taxon>
        <taxon>Agaricomycotina</taxon>
        <taxon>Agaricomycetes</taxon>
        <taxon>Polyporales</taxon>
        <taxon>Fomitopsis</taxon>
    </lineage>
</organism>
<dbReference type="OrthoDB" id="515401at2759"/>
<feature type="region of interest" description="Disordered" evidence="2">
    <location>
        <begin position="275"/>
        <end position="339"/>
    </location>
</feature>
<dbReference type="EMBL" id="KV429094">
    <property type="protein sequence ID" value="KZT66108.1"/>
    <property type="molecule type" value="Genomic_DNA"/>
</dbReference>
<accession>A0A165MTR7</accession>
<dbReference type="GO" id="GO:0006355">
    <property type="term" value="P:regulation of DNA-templated transcription"/>
    <property type="evidence" value="ECO:0007669"/>
    <property type="project" value="InterPro"/>
</dbReference>
<feature type="compositionally biased region" description="Low complexity" evidence="2">
    <location>
        <begin position="38"/>
        <end position="52"/>
    </location>
</feature>
<feature type="compositionally biased region" description="Low complexity" evidence="2">
    <location>
        <begin position="308"/>
        <end position="326"/>
    </location>
</feature>
<dbReference type="InterPro" id="IPR013088">
    <property type="entry name" value="Znf_NHR/GATA"/>
</dbReference>
<feature type="compositionally biased region" description="Low complexity" evidence="2">
    <location>
        <begin position="216"/>
        <end position="230"/>
    </location>
</feature>
<feature type="compositionally biased region" description="Basic and acidic residues" evidence="2">
    <location>
        <begin position="328"/>
        <end position="339"/>
    </location>
</feature>
<reference evidence="4 5" key="1">
    <citation type="journal article" date="2016" name="Mol. Biol. Evol.">
        <title>Comparative Genomics of Early-Diverging Mushroom-Forming Fungi Provides Insights into the Origins of Lignocellulose Decay Capabilities.</title>
        <authorList>
            <person name="Nagy L.G."/>
            <person name="Riley R."/>
            <person name="Tritt A."/>
            <person name="Adam C."/>
            <person name="Daum C."/>
            <person name="Floudas D."/>
            <person name="Sun H."/>
            <person name="Yadav J.S."/>
            <person name="Pangilinan J."/>
            <person name="Larsson K.H."/>
            <person name="Matsuura K."/>
            <person name="Barry K."/>
            <person name="Labutti K."/>
            <person name="Kuo R."/>
            <person name="Ohm R.A."/>
            <person name="Bhattacharya S.S."/>
            <person name="Shirouzu T."/>
            <person name="Yoshinaga Y."/>
            <person name="Martin F.M."/>
            <person name="Grigoriev I.V."/>
            <person name="Hibbett D.S."/>
        </authorList>
    </citation>
    <scope>NUCLEOTIDE SEQUENCE [LARGE SCALE GENOMIC DNA]</scope>
    <source>
        <strain evidence="4 5">L-15889</strain>
    </source>
</reference>
<dbReference type="Pfam" id="PF00320">
    <property type="entry name" value="GATA"/>
    <property type="match status" value="1"/>
</dbReference>
<dbReference type="InterPro" id="IPR000679">
    <property type="entry name" value="Znf_GATA"/>
</dbReference>
<feature type="compositionally biased region" description="Basic and acidic residues" evidence="2">
    <location>
        <begin position="184"/>
        <end position="194"/>
    </location>
</feature>
<dbReference type="Proteomes" id="UP000076727">
    <property type="component" value="Unassembled WGS sequence"/>
</dbReference>
<dbReference type="GO" id="GO:0043565">
    <property type="term" value="F:sequence-specific DNA binding"/>
    <property type="evidence" value="ECO:0007669"/>
    <property type="project" value="InterPro"/>
</dbReference>
<evidence type="ECO:0000256" key="2">
    <source>
        <dbReference type="SAM" id="MobiDB-lite"/>
    </source>
</evidence>
<protein>
    <recommendedName>
        <fullName evidence="3">GATA-type domain-containing protein</fullName>
    </recommendedName>
</protein>
<dbReference type="Gene3D" id="3.30.50.10">
    <property type="entry name" value="Erythroid Transcription Factor GATA-1, subunit A"/>
    <property type="match status" value="1"/>
</dbReference>
<proteinExistence type="predicted"/>
<dbReference type="CDD" id="cd00202">
    <property type="entry name" value="ZnF_GATA"/>
    <property type="match status" value="1"/>
</dbReference>
<dbReference type="SUPFAM" id="SSF57716">
    <property type="entry name" value="Glucocorticoid receptor-like (DNA-binding domain)"/>
    <property type="match status" value="1"/>
</dbReference>
<evidence type="ECO:0000313" key="5">
    <source>
        <dbReference type="Proteomes" id="UP000076727"/>
    </source>
</evidence>
<gene>
    <name evidence="4" type="ORF">DAEQUDRAFT_480469</name>
</gene>
<keyword evidence="1" id="KW-0863">Zinc-finger</keyword>
<dbReference type="STRING" id="1314783.A0A165MTR7"/>
<dbReference type="AlphaFoldDB" id="A0A165MTR7"/>
<feature type="region of interest" description="Disordered" evidence="2">
    <location>
        <begin position="184"/>
        <end position="250"/>
    </location>
</feature>
<keyword evidence="5" id="KW-1185">Reference proteome</keyword>